<evidence type="ECO:0000256" key="5">
    <source>
        <dbReference type="ARBA" id="ARBA00023136"/>
    </source>
</evidence>
<feature type="chain" id="PRO_5020894340" evidence="8">
    <location>
        <begin position="35"/>
        <end position="1185"/>
    </location>
</feature>
<dbReference type="PROSITE" id="PS52016">
    <property type="entry name" value="TONB_DEPENDENT_REC_3"/>
    <property type="match status" value="1"/>
</dbReference>
<keyword evidence="5 7" id="KW-0472">Membrane</keyword>
<name>A0A4R5DSB3_9BACT</name>
<dbReference type="NCBIfam" id="TIGR04056">
    <property type="entry name" value="OMP_RagA_SusC"/>
    <property type="match status" value="1"/>
</dbReference>
<evidence type="ECO:0000256" key="2">
    <source>
        <dbReference type="ARBA" id="ARBA00022448"/>
    </source>
</evidence>
<dbReference type="Gene3D" id="2.170.130.10">
    <property type="entry name" value="TonB-dependent receptor, plug domain"/>
    <property type="match status" value="1"/>
</dbReference>
<comment type="subcellular location">
    <subcellularLocation>
        <location evidence="1 7">Cell outer membrane</location>
        <topology evidence="1 7">Multi-pass membrane protein</topology>
    </subcellularLocation>
</comment>
<dbReference type="InterPro" id="IPR036942">
    <property type="entry name" value="Beta-barrel_TonB_sf"/>
</dbReference>
<evidence type="ECO:0000256" key="8">
    <source>
        <dbReference type="SAM" id="SignalP"/>
    </source>
</evidence>
<evidence type="ECO:0000256" key="4">
    <source>
        <dbReference type="ARBA" id="ARBA00022692"/>
    </source>
</evidence>
<dbReference type="InterPro" id="IPR039426">
    <property type="entry name" value="TonB-dep_rcpt-like"/>
</dbReference>
<dbReference type="InterPro" id="IPR008969">
    <property type="entry name" value="CarboxyPept-like_regulatory"/>
</dbReference>
<evidence type="ECO:0000256" key="1">
    <source>
        <dbReference type="ARBA" id="ARBA00004571"/>
    </source>
</evidence>
<dbReference type="InterPro" id="IPR037066">
    <property type="entry name" value="Plug_dom_sf"/>
</dbReference>
<dbReference type="GO" id="GO:0009279">
    <property type="term" value="C:cell outer membrane"/>
    <property type="evidence" value="ECO:0007669"/>
    <property type="project" value="UniProtKB-SubCell"/>
</dbReference>
<sequence length="1185" mass="130945">MNKKLLNQAFLYHLMKRSLLQLSLAVICSGVCFAHAMNAQSVLNRSVKIRIVDKSFDKALAAIEKKANVKFAFRSTLTKPENNFTVESQGEPLSGILDRFLTPLKISYEVSGEHIVLRKKNLSQTQTSAAEIAERDLAGTIVDEKGEVLPGVSVIVKGTQRGTISDANGKYAISLPEGSVSLVFSFVGYLNQEVAVSNQTVLDVTLKGDTKALEEVIVVGYGTQKKRDVSTAISSVSSKELKDKPVANFATAMVGKMAGVKISNSNTAPGGGTTIRIRGVSSINATNNPLIVIDGFPLKDGFNKDENPLNGINVADIESIEVLKDASSSAIYGTQAANGVILITTKKGKKGKPTLSINASRGFDQMINKVDVLHGDAFLQYLDDARANAYIIEDPNFGTNNLDAPQWKWTDSPALRIENWKKYSSNAAGMAAPGNLFARWITVSDTIYKMPYDTDWQDLITRTGSVYDVQLSASGGSDNVNYMISGGYYNQKGIVLNSDYNRVSFRANIDLKLTNRIRAGLLLAPTLENSNVLPNIEGGTNNNPFYNAVAMPPIWNATDASGEPVFYGNTLLDPWDWNFAFFVNPLHLFKKKDSRRNFKNLSTIYTEIDIVKGLKFRSEFHTEYRYRERDYFNPSSVPTASATFSRSQGINETNNRLYWNSQNFLTYQKEFGKHSVSAVAGYSVEESNYRDSYMVKYDYPTDLMPTLNQAITILNAQTDARTNRSSDAMIGSFGRVMYNFAGKYYLTGSIRRDGSSKFGQEKKWGVFPSVSAAWRISDEPFFKPLQRYINDMKIRGGYGIIGNSGINNYLALSTLNSSSYVLGAGSAVSPSYTEGKIANPELGWEETSDIGAGIDAELLNNRISLTVDYFHRHTRNMLFSMPLPVITGFANYMANIGAMRNRGFEYSITTRNLVGTLKWTTNANLSYYRNRVLDIGKDKRPLLNNDGYTTEGRPIAGIWGASFLGPYKDWEDVKTSPIVNANNPDWRYRSSPGTAKLADVNGDGIIDASDNTIVGSAIPDFTWGMTNNFEYKGIDLTVQINGTQGGDISMRQMEGIYGRGTGQNNTTVDYYNNYWTPTNTDAKYTAPSRKSYDGTNMSGSLLYKGTFVNIQNIALGYTLPQPIVARLKMSRVRLYTTVINAWFITKFPGYNPEANAQGDNALSQGINRDSYPMSRSISFGANLSF</sequence>
<dbReference type="InterPro" id="IPR012910">
    <property type="entry name" value="Plug_dom"/>
</dbReference>
<reference evidence="10 11" key="1">
    <citation type="submission" date="2019-03" db="EMBL/GenBank/DDBJ databases">
        <title>Dyadobacter AR-3-6 sp. nov., isolated from arctic soil.</title>
        <authorList>
            <person name="Chaudhary D.K."/>
        </authorList>
    </citation>
    <scope>NUCLEOTIDE SEQUENCE [LARGE SCALE GENOMIC DNA]</scope>
    <source>
        <strain evidence="10 11">AR-3-6</strain>
    </source>
</reference>
<evidence type="ECO:0000313" key="10">
    <source>
        <dbReference type="EMBL" id="TDE17229.1"/>
    </source>
</evidence>
<keyword evidence="2 7" id="KW-0813">Transport</keyword>
<comment type="caution">
    <text evidence="10">The sequence shown here is derived from an EMBL/GenBank/DDBJ whole genome shotgun (WGS) entry which is preliminary data.</text>
</comment>
<keyword evidence="11" id="KW-1185">Reference proteome</keyword>
<dbReference type="SUPFAM" id="SSF49464">
    <property type="entry name" value="Carboxypeptidase regulatory domain-like"/>
    <property type="match status" value="1"/>
</dbReference>
<keyword evidence="10" id="KW-0675">Receptor</keyword>
<evidence type="ECO:0000256" key="6">
    <source>
        <dbReference type="ARBA" id="ARBA00023237"/>
    </source>
</evidence>
<protein>
    <submittedName>
        <fullName evidence="10">TonB-dependent receptor</fullName>
    </submittedName>
</protein>
<feature type="domain" description="TonB-dependent receptor plug" evidence="9">
    <location>
        <begin position="225"/>
        <end position="340"/>
    </location>
</feature>
<dbReference type="FunFam" id="2.170.130.10:FF:000008">
    <property type="entry name" value="SusC/RagA family TonB-linked outer membrane protein"/>
    <property type="match status" value="1"/>
</dbReference>
<evidence type="ECO:0000313" key="11">
    <source>
        <dbReference type="Proteomes" id="UP000294850"/>
    </source>
</evidence>
<dbReference type="Pfam" id="PF07715">
    <property type="entry name" value="Plug"/>
    <property type="match status" value="1"/>
</dbReference>
<dbReference type="InterPro" id="IPR023996">
    <property type="entry name" value="TonB-dep_OMP_SusC/RagA"/>
</dbReference>
<comment type="similarity">
    <text evidence="7">Belongs to the TonB-dependent receptor family.</text>
</comment>
<dbReference type="SUPFAM" id="SSF56935">
    <property type="entry name" value="Porins"/>
    <property type="match status" value="1"/>
</dbReference>
<keyword evidence="8" id="KW-0732">Signal</keyword>
<dbReference type="InterPro" id="IPR023997">
    <property type="entry name" value="TonB-dep_OMP_SusC/RagA_CS"/>
</dbReference>
<dbReference type="EMBL" id="SMFL01000002">
    <property type="protein sequence ID" value="TDE17229.1"/>
    <property type="molecule type" value="Genomic_DNA"/>
</dbReference>
<gene>
    <name evidence="10" type="ORF">E0F88_04840</name>
</gene>
<dbReference type="Pfam" id="PF13715">
    <property type="entry name" value="CarbopepD_reg_2"/>
    <property type="match status" value="1"/>
</dbReference>
<dbReference type="AlphaFoldDB" id="A0A4R5DSB3"/>
<evidence type="ECO:0000256" key="3">
    <source>
        <dbReference type="ARBA" id="ARBA00022452"/>
    </source>
</evidence>
<dbReference type="OrthoDB" id="9768177at2"/>
<feature type="signal peptide" evidence="8">
    <location>
        <begin position="1"/>
        <end position="34"/>
    </location>
</feature>
<evidence type="ECO:0000259" key="9">
    <source>
        <dbReference type="Pfam" id="PF07715"/>
    </source>
</evidence>
<organism evidence="10 11">
    <name type="scientific">Dyadobacter psychrotolerans</name>
    <dbReference type="NCBI Taxonomy" id="2541721"/>
    <lineage>
        <taxon>Bacteria</taxon>
        <taxon>Pseudomonadati</taxon>
        <taxon>Bacteroidota</taxon>
        <taxon>Cytophagia</taxon>
        <taxon>Cytophagales</taxon>
        <taxon>Spirosomataceae</taxon>
        <taxon>Dyadobacter</taxon>
    </lineage>
</organism>
<keyword evidence="4 7" id="KW-0812">Transmembrane</keyword>
<keyword evidence="3 7" id="KW-1134">Transmembrane beta strand</keyword>
<dbReference type="NCBIfam" id="TIGR04057">
    <property type="entry name" value="SusC_RagA_signa"/>
    <property type="match status" value="1"/>
</dbReference>
<dbReference type="Gene3D" id="2.60.40.1120">
    <property type="entry name" value="Carboxypeptidase-like, regulatory domain"/>
    <property type="match status" value="1"/>
</dbReference>
<proteinExistence type="inferred from homology"/>
<dbReference type="Gene3D" id="2.40.170.20">
    <property type="entry name" value="TonB-dependent receptor, beta-barrel domain"/>
    <property type="match status" value="1"/>
</dbReference>
<dbReference type="Proteomes" id="UP000294850">
    <property type="component" value="Unassembled WGS sequence"/>
</dbReference>
<keyword evidence="6 7" id="KW-0998">Cell outer membrane</keyword>
<accession>A0A4R5DSB3</accession>
<evidence type="ECO:0000256" key="7">
    <source>
        <dbReference type="PROSITE-ProRule" id="PRU01360"/>
    </source>
</evidence>